<feature type="transmembrane region" description="Helical" evidence="1">
    <location>
        <begin position="16"/>
        <end position="36"/>
    </location>
</feature>
<organism evidence="2 3">
    <name type="scientific">Pseudoxanthomonas winnipegensis</name>
    <dbReference type="NCBI Taxonomy" id="2480810"/>
    <lineage>
        <taxon>Bacteria</taxon>
        <taxon>Pseudomonadati</taxon>
        <taxon>Pseudomonadota</taxon>
        <taxon>Gammaproteobacteria</taxon>
        <taxon>Lysobacterales</taxon>
        <taxon>Lysobacteraceae</taxon>
        <taxon>Pseudoxanthomonas</taxon>
    </lineage>
</organism>
<keyword evidence="1" id="KW-0472">Membrane</keyword>
<protein>
    <submittedName>
        <fullName evidence="2">Uncharacterized protein</fullName>
    </submittedName>
</protein>
<accession>A0A4Q8LA49</accession>
<evidence type="ECO:0000256" key="1">
    <source>
        <dbReference type="SAM" id="Phobius"/>
    </source>
</evidence>
<evidence type="ECO:0000313" key="3">
    <source>
        <dbReference type="Proteomes" id="UP000292627"/>
    </source>
</evidence>
<dbReference type="AlphaFoldDB" id="A0A4Q8LA49"/>
<keyword evidence="1" id="KW-0812">Transmembrane</keyword>
<reference evidence="2 3" key="1">
    <citation type="submission" date="2019-02" db="EMBL/GenBank/DDBJ databases">
        <title>WGS of Pseudoxanthomonas species novum from clinical isolates.</title>
        <authorList>
            <person name="Bernier A.-M."/>
            <person name="Bernard K."/>
            <person name="Vachon A."/>
        </authorList>
    </citation>
    <scope>NUCLEOTIDE SEQUENCE [LARGE SCALE GENOMIC DNA]</scope>
    <source>
        <strain evidence="2 3">NML171200</strain>
    </source>
</reference>
<proteinExistence type="predicted"/>
<name>A0A4Q8LA49_9GAMM</name>
<comment type="caution">
    <text evidence="2">The sequence shown here is derived from an EMBL/GenBank/DDBJ whole genome shotgun (WGS) entry which is preliminary data.</text>
</comment>
<dbReference type="EMBL" id="SHMC01000003">
    <property type="protein sequence ID" value="TAA25512.1"/>
    <property type="molecule type" value="Genomic_DNA"/>
</dbReference>
<dbReference type="OrthoDB" id="287317at2"/>
<dbReference type="Proteomes" id="UP000292627">
    <property type="component" value="Unassembled WGS sequence"/>
</dbReference>
<keyword evidence="1" id="KW-1133">Transmembrane helix</keyword>
<sequence>MELTDQWRDYRSRARWFVAMLLAGIPVVAIVITVSHAPSPSIGVWLLIAAWAIFLGVSALRLQFFPCPNCGKPFAHAWISRWPLSVKACVHCGLPKWEH</sequence>
<feature type="transmembrane region" description="Helical" evidence="1">
    <location>
        <begin position="42"/>
        <end position="62"/>
    </location>
</feature>
<dbReference type="RefSeq" id="WP_130551141.1">
    <property type="nucleotide sequence ID" value="NZ_SHMC01000003.1"/>
</dbReference>
<gene>
    <name evidence="2" type="ORF">EA660_08640</name>
</gene>
<evidence type="ECO:0000313" key="2">
    <source>
        <dbReference type="EMBL" id="TAA25512.1"/>
    </source>
</evidence>